<accession>A0ABD5RPH0</accession>
<name>A0ABD5RPH0_9EURY</name>
<feature type="compositionally biased region" description="Basic and acidic residues" evidence="1">
    <location>
        <begin position="90"/>
        <end position="103"/>
    </location>
</feature>
<evidence type="ECO:0000313" key="2">
    <source>
        <dbReference type="EMBL" id="MFC5972393.1"/>
    </source>
</evidence>
<protein>
    <submittedName>
        <fullName evidence="2">Uncharacterized protein</fullName>
    </submittedName>
</protein>
<feature type="region of interest" description="Disordered" evidence="1">
    <location>
        <begin position="81"/>
        <end position="103"/>
    </location>
</feature>
<dbReference type="Proteomes" id="UP001596099">
    <property type="component" value="Unassembled WGS sequence"/>
</dbReference>
<evidence type="ECO:0000313" key="3">
    <source>
        <dbReference type="Proteomes" id="UP001596099"/>
    </source>
</evidence>
<dbReference type="AlphaFoldDB" id="A0ABD5RPH0"/>
<dbReference type="RefSeq" id="WP_247415646.1">
    <property type="nucleotide sequence ID" value="NZ_JALLGW010000001.1"/>
</dbReference>
<organism evidence="2 3">
    <name type="scientific">Halomarina salina</name>
    <dbReference type="NCBI Taxonomy" id="1872699"/>
    <lineage>
        <taxon>Archaea</taxon>
        <taxon>Methanobacteriati</taxon>
        <taxon>Methanobacteriota</taxon>
        <taxon>Stenosarchaea group</taxon>
        <taxon>Halobacteria</taxon>
        <taxon>Halobacteriales</taxon>
        <taxon>Natronomonadaceae</taxon>
        <taxon>Halomarina</taxon>
    </lineage>
</organism>
<dbReference type="EMBL" id="JBHSQH010000001">
    <property type="protein sequence ID" value="MFC5972393.1"/>
    <property type="molecule type" value="Genomic_DNA"/>
</dbReference>
<reference evidence="2 3" key="1">
    <citation type="journal article" date="2019" name="Int. J. Syst. Evol. Microbiol.">
        <title>The Global Catalogue of Microorganisms (GCM) 10K type strain sequencing project: providing services to taxonomists for standard genome sequencing and annotation.</title>
        <authorList>
            <consortium name="The Broad Institute Genomics Platform"/>
            <consortium name="The Broad Institute Genome Sequencing Center for Infectious Disease"/>
            <person name="Wu L."/>
            <person name="Ma J."/>
        </authorList>
    </citation>
    <scope>NUCLEOTIDE SEQUENCE [LARGE SCALE GENOMIC DNA]</scope>
    <source>
        <strain evidence="2 3">CGMCC 1.12543</strain>
    </source>
</reference>
<evidence type="ECO:0000256" key="1">
    <source>
        <dbReference type="SAM" id="MobiDB-lite"/>
    </source>
</evidence>
<sequence length="103" mass="11543">MSEVEGSEFGAECPVCGTWTRLNHLDADSFECGEDVPGNDDFGCGRTLRCTVVVEEEQRVEECYQEAHEFMVKYTSHPLVTMGHSGKGNGRTERSYDIMGDER</sequence>
<proteinExistence type="predicted"/>
<comment type="caution">
    <text evidence="2">The sequence shown here is derived from an EMBL/GenBank/DDBJ whole genome shotgun (WGS) entry which is preliminary data.</text>
</comment>
<keyword evidence="3" id="KW-1185">Reference proteome</keyword>
<gene>
    <name evidence="2" type="ORF">ACFPYI_13715</name>
</gene>